<dbReference type="AlphaFoldDB" id="A0A820K223"/>
<evidence type="ECO:0000256" key="1">
    <source>
        <dbReference type="SAM" id="SignalP"/>
    </source>
</evidence>
<comment type="caution">
    <text evidence="2">The sequence shown here is derived from an EMBL/GenBank/DDBJ whole genome shotgun (WGS) entry which is preliminary data.</text>
</comment>
<name>A0A820K223_9BILA</name>
<feature type="signal peptide" evidence="1">
    <location>
        <begin position="1"/>
        <end position="22"/>
    </location>
</feature>
<protein>
    <submittedName>
        <fullName evidence="2">Uncharacterized protein</fullName>
    </submittedName>
</protein>
<reference evidence="2" key="1">
    <citation type="submission" date="2021-02" db="EMBL/GenBank/DDBJ databases">
        <authorList>
            <person name="Nowell W R."/>
        </authorList>
    </citation>
    <scope>NUCLEOTIDE SEQUENCE</scope>
</reference>
<organism evidence="2 3">
    <name type="scientific">Rotaria sordida</name>
    <dbReference type="NCBI Taxonomy" id="392033"/>
    <lineage>
        <taxon>Eukaryota</taxon>
        <taxon>Metazoa</taxon>
        <taxon>Spiralia</taxon>
        <taxon>Gnathifera</taxon>
        <taxon>Rotifera</taxon>
        <taxon>Eurotatoria</taxon>
        <taxon>Bdelloidea</taxon>
        <taxon>Philodinida</taxon>
        <taxon>Philodinidae</taxon>
        <taxon>Rotaria</taxon>
    </lineage>
</organism>
<dbReference type="EMBL" id="CAJOBD010045999">
    <property type="protein sequence ID" value="CAF4335840.1"/>
    <property type="molecule type" value="Genomic_DNA"/>
</dbReference>
<evidence type="ECO:0000313" key="3">
    <source>
        <dbReference type="Proteomes" id="UP000663836"/>
    </source>
</evidence>
<evidence type="ECO:0000313" key="2">
    <source>
        <dbReference type="EMBL" id="CAF4335840.1"/>
    </source>
</evidence>
<gene>
    <name evidence="2" type="ORF">JBS370_LOCUS41453</name>
</gene>
<proteinExistence type="predicted"/>
<accession>A0A820K223</accession>
<feature type="non-terminal residue" evidence="2">
    <location>
        <position position="51"/>
    </location>
</feature>
<feature type="chain" id="PRO_5032972177" evidence="1">
    <location>
        <begin position="23"/>
        <end position="51"/>
    </location>
</feature>
<sequence length="51" mass="5925">MKSHPPCLIVSILFVRSPPVNAFTHIVYNFHPIPVVINRKKYIYTNIPTTF</sequence>
<dbReference type="Proteomes" id="UP000663836">
    <property type="component" value="Unassembled WGS sequence"/>
</dbReference>
<keyword evidence="1" id="KW-0732">Signal</keyword>